<comment type="pathway">
    <text evidence="5">Amino-acid biosynthesis; L-arginine biosynthesis; N(2)-acetyl-L-ornithine from L-glutamate: step 3/4.</text>
</comment>
<dbReference type="CDD" id="cd17895">
    <property type="entry name" value="AGPR_1_N"/>
    <property type="match status" value="1"/>
</dbReference>
<dbReference type="Proteomes" id="UP001596410">
    <property type="component" value="Unassembled WGS sequence"/>
</dbReference>
<feature type="active site" evidence="5 6">
    <location>
        <position position="148"/>
    </location>
</feature>
<sequence>MEIGIVGATGYGGVELFRLLSSYPGIDSINLYSSTQSGEFFQELYSHVNNEQYTLQDLNPDKMSKQLDIIFLATPAGVSSELTPKLLEGKAKVIDLSGDLRLKDSRTYTNWYKKEAAIQSVLEKAVYGLPEWNKEAIQSAKVIANPGCFPTATLLGLAPVMNEQLADPKRIIIDAKSGISGAGKNASPVTHFANTQENFRIYKVNQHQHIPEIEQQLKIWNSETNPITFSTHLVPMTRGIMATIYVELLESRSLEELIKLYQKVYENQPFVRIRKAGDFPCTRDVYASNYCDIGLTLDERTGRVTIVAVIDNLMKGAASQAVQNMNLVLGNDESTGLHQVPVYP</sequence>
<keyword evidence="9" id="KW-1185">Reference proteome</keyword>
<name>A0ABW2EKI7_9BACI</name>
<dbReference type="SUPFAM" id="SSF51735">
    <property type="entry name" value="NAD(P)-binding Rossmann-fold domains"/>
    <property type="match status" value="1"/>
</dbReference>
<comment type="similarity">
    <text evidence="5">Belongs to the NAGSA dehydrogenase family. Type 1 subfamily.</text>
</comment>
<dbReference type="Gene3D" id="3.40.50.720">
    <property type="entry name" value="NAD(P)-binding Rossmann-like Domain"/>
    <property type="match status" value="1"/>
</dbReference>
<evidence type="ECO:0000256" key="4">
    <source>
        <dbReference type="ARBA" id="ARBA00023002"/>
    </source>
</evidence>
<evidence type="ECO:0000256" key="5">
    <source>
        <dbReference type="HAMAP-Rule" id="MF_00150"/>
    </source>
</evidence>
<dbReference type="InterPro" id="IPR000706">
    <property type="entry name" value="AGPR_type-1"/>
</dbReference>
<keyword evidence="2 5" id="KW-0028">Amino-acid biosynthesis</keyword>
<keyword evidence="5" id="KW-0963">Cytoplasm</keyword>
<keyword evidence="1 5" id="KW-0055">Arginine biosynthesis</keyword>
<dbReference type="InterPro" id="IPR050085">
    <property type="entry name" value="AGPR"/>
</dbReference>
<dbReference type="Gene3D" id="3.30.360.10">
    <property type="entry name" value="Dihydrodipicolinate Reductase, domain 2"/>
    <property type="match status" value="1"/>
</dbReference>
<organism evidence="8 9">
    <name type="scientific">Halobacillus seohaensis</name>
    <dbReference type="NCBI Taxonomy" id="447421"/>
    <lineage>
        <taxon>Bacteria</taxon>
        <taxon>Bacillati</taxon>
        <taxon>Bacillota</taxon>
        <taxon>Bacilli</taxon>
        <taxon>Bacillales</taxon>
        <taxon>Bacillaceae</taxon>
        <taxon>Halobacillus</taxon>
    </lineage>
</organism>
<comment type="catalytic activity">
    <reaction evidence="5">
        <text>N-acetyl-L-glutamate 5-semialdehyde + phosphate + NADP(+) = N-acetyl-L-glutamyl 5-phosphate + NADPH + H(+)</text>
        <dbReference type="Rhea" id="RHEA:21588"/>
        <dbReference type="ChEBI" id="CHEBI:15378"/>
        <dbReference type="ChEBI" id="CHEBI:29123"/>
        <dbReference type="ChEBI" id="CHEBI:43474"/>
        <dbReference type="ChEBI" id="CHEBI:57783"/>
        <dbReference type="ChEBI" id="CHEBI:57936"/>
        <dbReference type="ChEBI" id="CHEBI:58349"/>
        <dbReference type="EC" id="1.2.1.38"/>
    </reaction>
</comment>
<comment type="caution">
    <text evidence="8">The sequence shown here is derived from an EMBL/GenBank/DDBJ whole genome shotgun (WGS) entry which is preliminary data.</text>
</comment>
<dbReference type="EC" id="1.2.1.38" evidence="5"/>
<evidence type="ECO:0000259" key="7">
    <source>
        <dbReference type="SMART" id="SM00859"/>
    </source>
</evidence>
<dbReference type="Pfam" id="PF01118">
    <property type="entry name" value="Semialdhyde_dh"/>
    <property type="match status" value="1"/>
</dbReference>
<dbReference type="RefSeq" id="WP_204708743.1">
    <property type="nucleotide sequence ID" value="NZ_JBHSZV010000010.1"/>
</dbReference>
<evidence type="ECO:0000256" key="2">
    <source>
        <dbReference type="ARBA" id="ARBA00022605"/>
    </source>
</evidence>
<dbReference type="InterPro" id="IPR000534">
    <property type="entry name" value="Semialdehyde_DH_NAD-bd"/>
</dbReference>
<evidence type="ECO:0000313" key="9">
    <source>
        <dbReference type="Proteomes" id="UP001596410"/>
    </source>
</evidence>
<evidence type="ECO:0000256" key="6">
    <source>
        <dbReference type="PROSITE-ProRule" id="PRU10010"/>
    </source>
</evidence>
<dbReference type="SUPFAM" id="SSF55347">
    <property type="entry name" value="Glyceraldehyde-3-phosphate dehydrogenase-like, C-terminal domain"/>
    <property type="match status" value="1"/>
</dbReference>
<protein>
    <recommendedName>
        <fullName evidence="5">N-acetyl-gamma-glutamyl-phosphate reductase</fullName>
        <shortName evidence="5">AGPR</shortName>
        <ecNumber evidence="5">1.2.1.38</ecNumber>
    </recommendedName>
    <alternativeName>
        <fullName evidence="5">N-acetyl-glutamate semialdehyde dehydrogenase</fullName>
        <shortName evidence="5">NAGSA dehydrogenase</shortName>
    </alternativeName>
</protein>
<dbReference type="PANTHER" id="PTHR32338:SF10">
    <property type="entry name" value="N-ACETYL-GAMMA-GLUTAMYL-PHOSPHATE REDUCTASE, CHLOROPLASTIC-RELATED"/>
    <property type="match status" value="1"/>
</dbReference>
<dbReference type="InterPro" id="IPR036291">
    <property type="entry name" value="NAD(P)-bd_dom_sf"/>
</dbReference>
<gene>
    <name evidence="5 8" type="primary">argC</name>
    <name evidence="8" type="ORF">ACFQIC_03340</name>
</gene>
<dbReference type="NCBIfam" id="TIGR01850">
    <property type="entry name" value="argC"/>
    <property type="match status" value="1"/>
</dbReference>
<dbReference type="GO" id="GO:0003942">
    <property type="term" value="F:N-acetyl-gamma-glutamyl-phosphate reductase activity"/>
    <property type="evidence" value="ECO:0007669"/>
    <property type="project" value="UniProtKB-EC"/>
</dbReference>
<evidence type="ECO:0000313" key="8">
    <source>
        <dbReference type="EMBL" id="MFC7060904.1"/>
    </source>
</evidence>
<dbReference type="PROSITE" id="PS01224">
    <property type="entry name" value="ARGC"/>
    <property type="match status" value="1"/>
</dbReference>
<accession>A0ABW2EKI7</accession>
<dbReference type="SMART" id="SM00859">
    <property type="entry name" value="Semialdhyde_dh"/>
    <property type="match status" value="1"/>
</dbReference>
<proteinExistence type="inferred from homology"/>
<dbReference type="EMBL" id="JBHSZV010000010">
    <property type="protein sequence ID" value="MFC7060904.1"/>
    <property type="molecule type" value="Genomic_DNA"/>
</dbReference>
<keyword evidence="3 5" id="KW-0521">NADP</keyword>
<dbReference type="PANTHER" id="PTHR32338">
    <property type="entry name" value="N-ACETYL-GAMMA-GLUTAMYL-PHOSPHATE REDUCTASE, CHLOROPLASTIC-RELATED-RELATED"/>
    <property type="match status" value="1"/>
</dbReference>
<dbReference type="InterPro" id="IPR023013">
    <property type="entry name" value="AGPR_AS"/>
</dbReference>
<comment type="subcellular location">
    <subcellularLocation>
        <location evidence="5">Cytoplasm</location>
    </subcellularLocation>
</comment>
<comment type="function">
    <text evidence="5">Catalyzes the NADPH-dependent reduction of N-acetyl-5-glutamyl phosphate to yield N-acetyl-L-glutamate 5-semialdehyde.</text>
</comment>
<dbReference type="CDD" id="cd23934">
    <property type="entry name" value="AGPR_1_C"/>
    <property type="match status" value="1"/>
</dbReference>
<keyword evidence="4 5" id="KW-0560">Oxidoreductase</keyword>
<dbReference type="InterPro" id="IPR058924">
    <property type="entry name" value="AGPR_dimerisation_dom"/>
</dbReference>
<feature type="domain" description="Semialdehyde dehydrogenase NAD-binding" evidence="7">
    <location>
        <begin position="2"/>
        <end position="140"/>
    </location>
</feature>
<reference evidence="9" key="1">
    <citation type="journal article" date="2019" name="Int. J. Syst. Evol. Microbiol.">
        <title>The Global Catalogue of Microorganisms (GCM) 10K type strain sequencing project: providing services to taxonomists for standard genome sequencing and annotation.</title>
        <authorList>
            <consortium name="The Broad Institute Genomics Platform"/>
            <consortium name="The Broad Institute Genome Sequencing Center for Infectious Disease"/>
            <person name="Wu L."/>
            <person name="Ma J."/>
        </authorList>
    </citation>
    <scope>NUCLEOTIDE SEQUENCE [LARGE SCALE GENOMIC DNA]</scope>
    <source>
        <strain evidence="9">CGMCC 4.1621</strain>
    </source>
</reference>
<dbReference type="HAMAP" id="MF_00150">
    <property type="entry name" value="ArgC_type1"/>
    <property type="match status" value="1"/>
</dbReference>
<dbReference type="Pfam" id="PF22698">
    <property type="entry name" value="Semialdhyde_dhC_1"/>
    <property type="match status" value="1"/>
</dbReference>
<evidence type="ECO:0000256" key="3">
    <source>
        <dbReference type="ARBA" id="ARBA00022857"/>
    </source>
</evidence>
<evidence type="ECO:0000256" key="1">
    <source>
        <dbReference type="ARBA" id="ARBA00022571"/>
    </source>
</evidence>